<evidence type="ECO:0000256" key="1">
    <source>
        <dbReference type="SAM" id="SignalP"/>
    </source>
</evidence>
<gene>
    <name evidence="2" type="ORF">ABID28_001284</name>
</gene>
<dbReference type="Pfam" id="PF15513">
    <property type="entry name" value="DUF4651"/>
    <property type="match status" value="1"/>
</dbReference>
<sequence>MRYKKVAIFSSLLGFVGLAVAGYSTYHKQQDRKKEQIIKEICTFFDSFGPIQVVYLNDYEDNDKEVTGGVIFEDDSRFVFVYRQGDIDYKEDGDEKTN</sequence>
<reference evidence="2 3" key="1">
    <citation type="submission" date="2024-06" db="EMBL/GenBank/DDBJ databases">
        <title>Genomic Encyclopedia of Type Strains, Phase IV (KMG-IV): sequencing the most valuable type-strain genomes for metagenomic binning, comparative biology and taxonomic classification.</title>
        <authorList>
            <person name="Goeker M."/>
        </authorList>
    </citation>
    <scope>NUCLEOTIDE SEQUENCE [LARGE SCALE GENOMIC DNA]</scope>
    <source>
        <strain evidence="2 3">DSM 28302</strain>
    </source>
</reference>
<feature type="signal peptide" evidence="1">
    <location>
        <begin position="1"/>
        <end position="21"/>
    </location>
</feature>
<dbReference type="Proteomes" id="UP001549037">
    <property type="component" value="Unassembled WGS sequence"/>
</dbReference>
<feature type="chain" id="PRO_5046593098" description="DUF4651 domain-containing protein" evidence="1">
    <location>
        <begin position="22"/>
        <end position="98"/>
    </location>
</feature>
<protein>
    <recommendedName>
        <fullName evidence="4">DUF4651 domain-containing protein</fullName>
    </recommendedName>
</protein>
<comment type="caution">
    <text evidence="2">The sequence shown here is derived from an EMBL/GenBank/DDBJ whole genome shotgun (WGS) entry which is preliminary data.</text>
</comment>
<evidence type="ECO:0008006" key="4">
    <source>
        <dbReference type="Google" id="ProtNLM"/>
    </source>
</evidence>
<dbReference type="EMBL" id="JBEPLN010000021">
    <property type="protein sequence ID" value="MET3634638.1"/>
    <property type="molecule type" value="Genomic_DNA"/>
</dbReference>
<evidence type="ECO:0000313" key="3">
    <source>
        <dbReference type="Proteomes" id="UP001549037"/>
    </source>
</evidence>
<proteinExistence type="predicted"/>
<name>A0ABV2JHB3_9STRE</name>
<accession>A0ABV2JHB3</accession>
<evidence type="ECO:0000313" key="2">
    <source>
        <dbReference type="EMBL" id="MET3634638.1"/>
    </source>
</evidence>
<dbReference type="RefSeq" id="WP_354369148.1">
    <property type="nucleotide sequence ID" value="NZ_JBEPLN010000021.1"/>
</dbReference>
<keyword evidence="3" id="KW-1185">Reference proteome</keyword>
<dbReference type="InterPro" id="IPR028105">
    <property type="entry name" value="DUF4651"/>
</dbReference>
<organism evidence="2 3">
    <name type="scientific">Streptococcus porcorum</name>
    <dbReference type="NCBI Taxonomy" id="701526"/>
    <lineage>
        <taxon>Bacteria</taxon>
        <taxon>Bacillati</taxon>
        <taxon>Bacillota</taxon>
        <taxon>Bacilli</taxon>
        <taxon>Lactobacillales</taxon>
        <taxon>Streptococcaceae</taxon>
        <taxon>Streptococcus</taxon>
    </lineage>
</organism>
<dbReference type="Gene3D" id="3.10.450.400">
    <property type="entry name" value="Uncharacterised protein PF15513, DUF4651"/>
    <property type="match status" value="1"/>
</dbReference>
<keyword evidence="1" id="KW-0732">Signal</keyword>